<evidence type="ECO:0000256" key="2">
    <source>
        <dbReference type="ARBA" id="ARBA00022475"/>
    </source>
</evidence>
<evidence type="ECO:0000256" key="11">
    <source>
        <dbReference type="ARBA" id="ARBA00035691"/>
    </source>
</evidence>
<evidence type="ECO:0000256" key="10">
    <source>
        <dbReference type="ARBA" id="ARBA00023224"/>
    </source>
</evidence>
<feature type="transmembrane region" description="Helical" evidence="14">
    <location>
        <begin position="160"/>
        <end position="191"/>
    </location>
</feature>
<dbReference type="SUPFAM" id="SSF81321">
    <property type="entry name" value="Family A G protein-coupled receptor-like"/>
    <property type="match status" value="1"/>
</dbReference>
<dbReference type="PANTHER" id="PTHR24233:SF1">
    <property type="entry name" value="G-PROTEIN COUPLED RECEPTOR 34-RELATED"/>
    <property type="match status" value="1"/>
</dbReference>
<evidence type="ECO:0000259" key="15">
    <source>
        <dbReference type="PROSITE" id="PS50262"/>
    </source>
</evidence>
<evidence type="ECO:0000256" key="9">
    <source>
        <dbReference type="ARBA" id="ARBA00023180"/>
    </source>
</evidence>
<comment type="subcellular location">
    <subcellularLocation>
        <location evidence="1">Cell membrane</location>
        <topology evidence="1">Multi-pass membrane protein</topology>
    </subcellularLocation>
</comment>
<evidence type="ECO:0000256" key="5">
    <source>
        <dbReference type="ARBA" id="ARBA00023040"/>
    </source>
</evidence>
<dbReference type="GO" id="GO:0045028">
    <property type="term" value="F:G protein-coupled purinergic nucleotide receptor activity"/>
    <property type="evidence" value="ECO:0007669"/>
    <property type="project" value="TreeGrafter"/>
</dbReference>
<dbReference type="Proteomes" id="UP000265120">
    <property type="component" value="Chromosome 16"/>
</dbReference>
<dbReference type="PRINTS" id="PR01157">
    <property type="entry name" value="P2YPURNOCPTR"/>
</dbReference>
<feature type="transmembrane region" description="Helical" evidence="14">
    <location>
        <begin position="29"/>
        <end position="49"/>
    </location>
</feature>
<evidence type="ECO:0000256" key="14">
    <source>
        <dbReference type="SAM" id="Phobius"/>
    </source>
</evidence>
<evidence type="ECO:0000256" key="1">
    <source>
        <dbReference type="ARBA" id="ARBA00004651"/>
    </source>
</evidence>
<reference evidence="16 17" key="1">
    <citation type="journal article" date="2014" name="Nat. Genet.">
        <title>Whole-genome sequence of a flatfish provides insights into ZW sex chromosome evolution and adaptation to a benthic lifestyle.</title>
        <authorList>
            <person name="Chen S."/>
            <person name="Zhang G."/>
            <person name="Shao C."/>
            <person name="Huang Q."/>
            <person name="Liu G."/>
            <person name="Zhang P."/>
            <person name="Song W."/>
            <person name="An N."/>
            <person name="Chalopin D."/>
            <person name="Volff J.N."/>
            <person name="Hong Y."/>
            <person name="Li Q."/>
            <person name="Sha Z."/>
            <person name="Zhou H."/>
            <person name="Xie M."/>
            <person name="Yu Q."/>
            <person name="Liu Y."/>
            <person name="Xiang H."/>
            <person name="Wang N."/>
            <person name="Wu K."/>
            <person name="Yang C."/>
            <person name="Zhou Q."/>
            <person name="Liao X."/>
            <person name="Yang L."/>
            <person name="Hu Q."/>
            <person name="Zhang J."/>
            <person name="Meng L."/>
            <person name="Jin L."/>
            <person name="Tian Y."/>
            <person name="Lian J."/>
            <person name="Yang J."/>
            <person name="Miao G."/>
            <person name="Liu S."/>
            <person name="Liang Z."/>
            <person name="Yan F."/>
            <person name="Li Y."/>
            <person name="Sun B."/>
            <person name="Zhang H."/>
            <person name="Zhang J."/>
            <person name="Zhu Y."/>
            <person name="Du M."/>
            <person name="Zhao Y."/>
            <person name="Schartl M."/>
            <person name="Tang Q."/>
            <person name="Wang J."/>
        </authorList>
    </citation>
    <scope>NUCLEOTIDE SEQUENCE</scope>
</reference>
<accession>A0A3P8UDT7</accession>
<feature type="compositionally biased region" description="Polar residues" evidence="13">
    <location>
        <begin position="323"/>
        <end position="336"/>
    </location>
</feature>
<dbReference type="GO" id="GO:0005886">
    <property type="term" value="C:plasma membrane"/>
    <property type="evidence" value="ECO:0007669"/>
    <property type="project" value="UniProtKB-SubCell"/>
</dbReference>
<evidence type="ECO:0000256" key="7">
    <source>
        <dbReference type="ARBA" id="ARBA00023157"/>
    </source>
</evidence>
<feature type="transmembrane region" description="Helical" evidence="14">
    <location>
        <begin position="111"/>
        <end position="132"/>
    </location>
</feature>
<keyword evidence="3 14" id="KW-0812">Transmembrane</keyword>
<evidence type="ECO:0000313" key="17">
    <source>
        <dbReference type="Proteomes" id="UP000265120"/>
    </source>
</evidence>
<dbReference type="PROSITE" id="PS50262">
    <property type="entry name" value="G_PROTEIN_RECEP_F1_2"/>
    <property type="match status" value="1"/>
</dbReference>
<feature type="transmembrane region" description="Helical" evidence="14">
    <location>
        <begin position="69"/>
        <end position="90"/>
    </location>
</feature>
<proteinExistence type="predicted"/>
<keyword evidence="17" id="KW-1185">Reference proteome</keyword>
<dbReference type="PRINTS" id="PR00237">
    <property type="entry name" value="GPCRRHODOPSN"/>
</dbReference>
<comment type="function">
    <text evidence="12">G-protein-coupled receptor of lysophosphatidylserine (LysoPS) that plays different roles in immune response. Acts a damage-sensing receptor that triggers tissue repair upon recognition of dying neutrophils. Mechanistically, apoptotic neutrophils release lysophosphatydilserine that are recognized by type 3 innate lymphoid cells (ILC3s) via GPR34, which activates downstream PI3K-AKT and RAS-ERK signaling pathways leading to STAT3 activation and IL-22 production. Plays an important role in microglial function, controlling morphology and phagocytosis.</text>
</comment>
<evidence type="ECO:0000256" key="3">
    <source>
        <dbReference type="ARBA" id="ARBA00022692"/>
    </source>
</evidence>
<feature type="region of interest" description="Disordered" evidence="13">
    <location>
        <begin position="298"/>
        <end position="336"/>
    </location>
</feature>
<reference evidence="16" key="2">
    <citation type="submission" date="2025-08" db="UniProtKB">
        <authorList>
            <consortium name="Ensembl"/>
        </authorList>
    </citation>
    <scope>IDENTIFICATION</scope>
</reference>
<keyword evidence="9" id="KW-0325">Glycoprotein</keyword>
<dbReference type="Ensembl" id="ENSCSET00000001417.1">
    <property type="protein sequence ID" value="ENSCSEP00000001388.1"/>
    <property type="gene ID" value="ENSCSEG00000000956.1"/>
</dbReference>
<protein>
    <recommendedName>
        <fullName evidence="11">Probable G-protein coupled receptor 34</fullName>
    </recommendedName>
</protein>
<dbReference type="OMA" id="SKGNHWD"/>
<dbReference type="InterPro" id="IPR000276">
    <property type="entry name" value="GPCR_Rhodpsn"/>
</dbReference>
<name>A0A3P8UDT7_CYNSE</name>
<keyword evidence="8" id="KW-0675">Receptor</keyword>
<feature type="transmembrane region" description="Helical" evidence="14">
    <location>
        <begin position="254"/>
        <end position="273"/>
    </location>
</feature>
<feature type="transmembrane region" description="Helical" evidence="14">
    <location>
        <begin position="212"/>
        <end position="234"/>
    </location>
</feature>
<dbReference type="Gene3D" id="1.20.1070.10">
    <property type="entry name" value="Rhodopsin 7-helix transmembrane proteins"/>
    <property type="match status" value="1"/>
</dbReference>
<evidence type="ECO:0000256" key="6">
    <source>
        <dbReference type="ARBA" id="ARBA00023136"/>
    </source>
</evidence>
<dbReference type="Pfam" id="PF00001">
    <property type="entry name" value="7tm_1"/>
    <property type="match status" value="1"/>
</dbReference>
<keyword evidence="7" id="KW-1015">Disulfide bond</keyword>
<keyword evidence="4 14" id="KW-1133">Transmembrane helix</keyword>
<evidence type="ECO:0000256" key="4">
    <source>
        <dbReference type="ARBA" id="ARBA00022989"/>
    </source>
</evidence>
<dbReference type="FunFam" id="1.20.1070.10:FF:000150">
    <property type="entry name" value="probable G-protein coupled receptor 34"/>
    <property type="match status" value="1"/>
</dbReference>
<dbReference type="GeneTree" id="ENSGT01110000267167"/>
<dbReference type="InterPro" id="IPR017452">
    <property type="entry name" value="GPCR_Rhodpsn_7TM"/>
</dbReference>
<keyword evidence="5" id="KW-0297">G-protein coupled receptor</keyword>
<evidence type="ECO:0000256" key="12">
    <source>
        <dbReference type="ARBA" id="ARBA00045234"/>
    </source>
</evidence>
<reference evidence="16" key="3">
    <citation type="submission" date="2025-09" db="UniProtKB">
        <authorList>
            <consortium name="Ensembl"/>
        </authorList>
    </citation>
    <scope>IDENTIFICATION</scope>
</reference>
<keyword evidence="6 14" id="KW-0472">Membrane</keyword>
<organism evidence="16 17">
    <name type="scientific">Cynoglossus semilaevis</name>
    <name type="common">Tongue sole</name>
    <dbReference type="NCBI Taxonomy" id="244447"/>
    <lineage>
        <taxon>Eukaryota</taxon>
        <taxon>Metazoa</taxon>
        <taxon>Chordata</taxon>
        <taxon>Craniata</taxon>
        <taxon>Vertebrata</taxon>
        <taxon>Euteleostomi</taxon>
        <taxon>Actinopterygii</taxon>
        <taxon>Neopterygii</taxon>
        <taxon>Teleostei</taxon>
        <taxon>Neoteleostei</taxon>
        <taxon>Acanthomorphata</taxon>
        <taxon>Carangaria</taxon>
        <taxon>Pleuronectiformes</taxon>
        <taxon>Pleuronectoidei</taxon>
        <taxon>Cynoglossidae</taxon>
        <taxon>Cynoglossinae</taxon>
        <taxon>Cynoglossus</taxon>
    </lineage>
</organism>
<evidence type="ECO:0000256" key="13">
    <source>
        <dbReference type="SAM" id="MobiDB-lite"/>
    </source>
</evidence>
<feature type="compositionally biased region" description="Basic and acidic residues" evidence="13">
    <location>
        <begin position="306"/>
        <end position="316"/>
    </location>
</feature>
<keyword evidence="10" id="KW-0807">Transducer</keyword>
<keyword evidence="2" id="KW-1003">Cell membrane</keyword>
<evidence type="ECO:0000313" key="16">
    <source>
        <dbReference type="Ensembl" id="ENSCSEP00000001388.1"/>
    </source>
</evidence>
<dbReference type="InParanoid" id="A0A3P8UDT7"/>
<evidence type="ECO:0000256" key="8">
    <source>
        <dbReference type="ARBA" id="ARBA00023170"/>
    </source>
</evidence>
<sequence>KLTKMLSSPISTLAFRCIKNANERRNTSVRVFLINVAFADLLLVAGLPFRMYYHIHGNIWTLDPTLCKVVGILFYTNMYTSVTLLGMISVDRYVKFHGRVGTRQRIKSTKWSTTLCAVIWIVSFAVFLVLLLSKNKGGGLIVYFWGCFHYRQLLRDKWKAYINVSVVALFWLVFIALVASYGRIALSLLHISKEKPDLPNTLRYIRTAKKSFFILFIFTVCFVPYHVIRIFYIWTQITDTLCYWKNVADKANEVALLFSALNSCLDPIMYFLLSSSVRTEVLRAVRRVFLMKDISGASSNSSTAELDARSGREVRGQPKVSWLGNSPNGSETPDNG</sequence>
<dbReference type="PANTHER" id="PTHR24233">
    <property type="entry name" value="P2Y PURINOCEPTOR-RELATED G-PROTEIN COUPLED RECEPTOR"/>
    <property type="match status" value="1"/>
</dbReference>
<feature type="domain" description="G-protein coupled receptors family 1 profile" evidence="15">
    <location>
        <begin position="10"/>
        <end position="270"/>
    </location>
</feature>
<dbReference type="AlphaFoldDB" id="A0A3P8UDT7"/>